<evidence type="ECO:0000256" key="1">
    <source>
        <dbReference type="SAM" id="SignalP"/>
    </source>
</evidence>
<keyword evidence="3" id="KW-1185">Reference proteome</keyword>
<dbReference type="OrthoDB" id="10687202at2759"/>
<feature type="chain" id="PRO_5023093302" evidence="1">
    <location>
        <begin position="19"/>
        <end position="556"/>
    </location>
</feature>
<dbReference type="AlphaFoldDB" id="A0A5B0MNQ2"/>
<feature type="signal peptide" evidence="1">
    <location>
        <begin position="1"/>
        <end position="18"/>
    </location>
</feature>
<evidence type="ECO:0000313" key="3">
    <source>
        <dbReference type="Proteomes" id="UP000324748"/>
    </source>
</evidence>
<dbReference type="Proteomes" id="UP000324748">
    <property type="component" value="Unassembled WGS sequence"/>
</dbReference>
<organism evidence="2 3">
    <name type="scientific">Puccinia graminis f. sp. tritici</name>
    <dbReference type="NCBI Taxonomy" id="56615"/>
    <lineage>
        <taxon>Eukaryota</taxon>
        <taxon>Fungi</taxon>
        <taxon>Dikarya</taxon>
        <taxon>Basidiomycota</taxon>
        <taxon>Pucciniomycotina</taxon>
        <taxon>Pucciniomycetes</taxon>
        <taxon>Pucciniales</taxon>
        <taxon>Pucciniaceae</taxon>
        <taxon>Puccinia</taxon>
    </lineage>
</organism>
<keyword evidence="1" id="KW-0732">Signal</keyword>
<sequence length="556" mass="65943">MLLQFMLISVWSVSAAFGAFVTSTVQTAVKSSDRRPPLCAIPSLREKSKTSEQSQFTWLTQEHLQLPVEKMSPEEELRLRNKWAENQTQLGIIFQDSEELKRLHVALHEDAGEYNGYSFLKKARKTSKRLKKVTSIFKQLKLLELGGLKPKFSNFKNLEALLKQSKEDAEMIKKLPPQAFPFIAKNSWRKLGKSYVDELEELIVQYSYSYISDIHHRGNHKGGFTVFLPYAFKTIDFFFKNNFVNQETVKNLFQKQEILRMTANYNFDYFVPNIPYGINELTTDCDKLWFWPLRLSIFKEMSEKDERRMNFETLHQKLIQLLSYNYFNLGIDECRNIHESLLSRKYLDQFKYIEEPKESILSPVPNGQVASKNYNYTELEEDYKSLLELMLKLEAMESDESEKGKFREFLRLHVYWLLEFIEEEFCPGIMKQTTERWFKSIENFEDQICLEGTSLKIDDLQLLVKGYQIFTKDSKNIQKYPQINKEFTHKYFHDRAINIYSEYLKICSRLESKNDSWYLSMGNDYSYPRLDDGGKLFLKYLDDDFDYEDTKGFWSN</sequence>
<evidence type="ECO:0000313" key="2">
    <source>
        <dbReference type="EMBL" id="KAA1077983.1"/>
    </source>
</evidence>
<gene>
    <name evidence="2" type="ORF">PGT21_025884</name>
</gene>
<proteinExistence type="predicted"/>
<accession>A0A5B0MNQ2</accession>
<name>A0A5B0MNQ2_PUCGR</name>
<protein>
    <submittedName>
        <fullName evidence="2">Uncharacterized protein</fullName>
    </submittedName>
</protein>
<dbReference type="EMBL" id="VSWC01000144">
    <property type="protein sequence ID" value="KAA1077983.1"/>
    <property type="molecule type" value="Genomic_DNA"/>
</dbReference>
<reference evidence="2 3" key="1">
    <citation type="submission" date="2019-05" db="EMBL/GenBank/DDBJ databases">
        <title>Emergence of the Ug99 lineage of the wheat stem rust pathogen through somatic hybridization.</title>
        <authorList>
            <person name="Li F."/>
            <person name="Upadhyaya N.M."/>
            <person name="Sperschneider J."/>
            <person name="Matny O."/>
            <person name="Nguyen-Phuc H."/>
            <person name="Mago R."/>
            <person name="Raley C."/>
            <person name="Miller M.E."/>
            <person name="Silverstein K.A.T."/>
            <person name="Henningsen E."/>
            <person name="Hirsch C.D."/>
            <person name="Visser B."/>
            <person name="Pretorius Z.A."/>
            <person name="Steffenson B.J."/>
            <person name="Schwessinger B."/>
            <person name="Dodds P.N."/>
            <person name="Figueroa M."/>
        </authorList>
    </citation>
    <scope>NUCLEOTIDE SEQUENCE [LARGE SCALE GENOMIC DNA]</scope>
    <source>
        <strain evidence="2">21-0</strain>
    </source>
</reference>
<comment type="caution">
    <text evidence="2">The sequence shown here is derived from an EMBL/GenBank/DDBJ whole genome shotgun (WGS) entry which is preliminary data.</text>
</comment>